<evidence type="ECO:0000313" key="1">
    <source>
        <dbReference type="EMBL" id="OAE34531.1"/>
    </source>
</evidence>
<dbReference type="Proteomes" id="UP000077202">
    <property type="component" value="Unassembled WGS sequence"/>
</dbReference>
<dbReference type="AlphaFoldDB" id="A0A176WPI4"/>
<protein>
    <submittedName>
        <fullName evidence="1">Uncharacterized protein</fullName>
    </submittedName>
</protein>
<evidence type="ECO:0000313" key="2">
    <source>
        <dbReference type="Proteomes" id="UP000077202"/>
    </source>
</evidence>
<accession>A0A176WPI4</accession>
<name>A0A176WPI4_MARPO</name>
<organism evidence="1 2">
    <name type="scientific">Marchantia polymorpha subsp. ruderalis</name>
    <dbReference type="NCBI Taxonomy" id="1480154"/>
    <lineage>
        <taxon>Eukaryota</taxon>
        <taxon>Viridiplantae</taxon>
        <taxon>Streptophyta</taxon>
        <taxon>Embryophyta</taxon>
        <taxon>Marchantiophyta</taxon>
        <taxon>Marchantiopsida</taxon>
        <taxon>Marchantiidae</taxon>
        <taxon>Marchantiales</taxon>
        <taxon>Marchantiaceae</taxon>
        <taxon>Marchantia</taxon>
    </lineage>
</organism>
<keyword evidence="2" id="KW-1185">Reference proteome</keyword>
<sequence>MKVMSRSGRGIDDGSMLERVTVPVPMIAKGGGVGERLQGTVSKLSFLKVVVPMTFMTAILHRIGLYRTKVNLGEGNPASYTKPTNDAFHVSLRQRPIARVSRIRQALPRPLRRPPIATLSPTMRFGVDEGLARTITNPLQKLARRLGWLRVIAHAYDGNSASNRPVSD</sequence>
<comment type="caution">
    <text evidence="1">The sequence shown here is derived from an EMBL/GenBank/DDBJ whole genome shotgun (WGS) entry which is preliminary data.</text>
</comment>
<reference evidence="1" key="1">
    <citation type="submission" date="2016-03" db="EMBL/GenBank/DDBJ databases">
        <title>Mechanisms controlling the formation of the plant cell surface in tip-growing cells are functionally conserved among land plants.</title>
        <authorList>
            <person name="Honkanen S."/>
            <person name="Jones V.A."/>
            <person name="Morieri G."/>
            <person name="Champion C."/>
            <person name="Hetherington A.J."/>
            <person name="Kelly S."/>
            <person name="Saint-Marcoux D."/>
            <person name="Proust H."/>
            <person name="Prescott H."/>
            <person name="Dolan L."/>
        </authorList>
    </citation>
    <scope>NUCLEOTIDE SEQUENCE [LARGE SCALE GENOMIC DNA]</scope>
    <source>
        <tissue evidence="1">Whole gametophyte</tissue>
    </source>
</reference>
<dbReference type="EMBL" id="LVLJ01000388">
    <property type="protein sequence ID" value="OAE34531.1"/>
    <property type="molecule type" value="Genomic_DNA"/>
</dbReference>
<gene>
    <name evidence="1" type="ORF">AXG93_1247s1030</name>
</gene>
<proteinExistence type="predicted"/>